<feature type="compositionally biased region" description="Pro residues" evidence="1">
    <location>
        <begin position="46"/>
        <end position="63"/>
    </location>
</feature>
<proteinExistence type="predicted"/>
<accession>A0ABV6RZQ6</accession>
<comment type="caution">
    <text evidence="3">The sequence shown here is derived from an EMBL/GenBank/DDBJ whole genome shotgun (WGS) entry which is preliminary data.</text>
</comment>
<evidence type="ECO:0000256" key="2">
    <source>
        <dbReference type="SAM" id="SignalP"/>
    </source>
</evidence>
<dbReference type="Proteomes" id="UP001589896">
    <property type="component" value="Unassembled WGS sequence"/>
</dbReference>
<name>A0ABV6RZQ6_9GAMM</name>
<feature type="chain" id="PRO_5046555557" evidence="2">
    <location>
        <begin position="32"/>
        <end position="201"/>
    </location>
</feature>
<evidence type="ECO:0000256" key="1">
    <source>
        <dbReference type="SAM" id="MobiDB-lite"/>
    </source>
</evidence>
<evidence type="ECO:0000313" key="3">
    <source>
        <dbReference type="EMBL" id="MFC0682460.1"/>
    </source>
</evidence>
<organism evidence="3 4">
    <name type="scientific">Lysobacter korlensis</name>
    <dbReference type="NCBI Taxonomy" id="553636"/>
    <lineage>
        <taxon>Bacteria</taxon>
        <taxon>Pseudomonadati</taxon>
        <taxon>Pseudomonadota</taxon>
        <taxon>Gammaproteobacteria</taxon>
        <taxon>Lysobacterales</taxon>
        <taxon>Lysobacteraceae</taxon>
        <taxon>Lysobacter</taxon>
    </lineage>
</organism>
<keyword evidence="4" id="KW-1185">Reference proteome</keyword>
<feature type="compositionally biased region" description="Low complexity" evidence="1">
    <location>
        <begin position="29"/>
        <end position="45"/>
    </location>
</feature>
<protein>
    <submittedName>
        <fullName evidence="3">Uncharacterized protein</fullName>
    </submittedName>
</protein>
<keyword evidence="2" id="KW-0732">Signal</keyword>
<feature type="region of interest" description="Disordered" evidence="1">
    <location>
        <begin position="29"/>
        <end position="63"/>
    </location>
</feature>
<dbReference type="EMBL" id="JBHLTG010000014">
    <property type="protein sequence ID" value="MFC0682460.1"/>
    <property type="molecule type" value="Genomic_DNA"/>
</dbReference>
<feature type="signal peptide" evidence="2">
    <location>
        <begin position="1"/>
        <end position="31"/>
    </location>
</feature>
<dbReference type="RefSeq" id="WP_386676502.1">
    <property type="nucleotide sequence ID" value="NZ_JBHLTG010000014.1"/>
</dbReference>
<reference evidence="3 4" key="1">
    <citation type="submission" date="2024-09" db="EMBL/GenBank/DDBJ databases">
        <authorList>
            <person name="Sun Q."/>
            <person name="Mori K."/>
        </authorList>
    </citation>
    <scope>NUCLEOTIDE SEQUENCE [LARGE SCALE GENOMIC DNA]</scope>
    <source>
        <strain evidence="3 4">KCTC 23076</strain>
    </source>
</reference>
<evidence type="ECO:0000313" key="4">
    <source>
        <dbReference type="Proteomes" id="UP001589896"/>
    </source>
</evidence>
<sequence length="201" mass="20429">MLASAVRITSVGAAAAALILLITGCSPQAPSAEPSAPPTTAVAEPTPEPTTTPTPAGPTAPPPIPFEIACDTLVSPETIYAFNPNFALLPEPVVEPGSLAERVQTEQGTICSWQHLSSGEILTVAAAELPAETLVLVQNDAFEASNMVPTYGGDEGYFTVRAGTGEAQTFSGSHWVVSTSPTYLEPGDAADILAAAIAAVG</sequence>
<gene>
    <name evidence="3" type="ORF">ACFFGH_31915</name>
</gene>
<dbReference type="PROSITE" id="PS51257">
    <property type="entry name" value="PROKAR_LIPOPROTEIN"/>
    <property type="match status" value="1"/>
</dbReference>